<evidence type="ECO:0000256" key="1">
    <source>
        <dbReference type="ARBA" id="ARBA00023015"/>
    </source>
</evidence>
<dbReference type="Proteomes" id="UP000297762">
    <property type="component" value="Unassembled WGS sequence"/>
</dbReference>
<proteinExistence type="predicted"/>
<sequence length="142" mass="16170">MKPDYVIHLLSRTRDRIQKHLSEEFVNQGILDLVPAHGGVLFALGKEGPLTMSELAKTLDRTNSTVTALLDKMEEFGYVKRSKPFEDERITSAELTEKGKLTLEKVQKASKTTLSKLNQNLEPGEREDFMRILIKIHSNFDL</sequence>
<dbReference type="AlphaFoldDB" id="A0A4R9KCK9"/>
<dbReference type="InterPro" id="IPR000835">
    <property type="entry name" value="HTH_MarR-typ"/>
</dbReference>
<evidence type="ECO:0000313" key="5">
    <source>
        <dbReference type="EMBL" id="TGL62852.1"/>
    </source>
</evidence>
<dbReference type="InterPro" id="IPR036390">
    <property type="entry name" value="WH_DNA-bd_sf"/>
</dbReference>
<organism evidence="5 6">
    <name type="scientific">Leptospira sarikeiensis</name>
    <dbReference type="NCBI Taxonomy" id="2484943"/>
    <lineage>
        <taxon>Bacteria</taxon>
        <taxon>Pseudomonadati</taxon>
        <taxon>Spirochaetota</taxon>
        <taxon>Spirochaetia</taxon>
        <taxon>Leptospirales</taxon>
        <taxon>Leptospiraceae</taxon>
        <taxon>Leptospira</taxon>
    </lineage>
</organism>
<keyword evidence="2" id="KW-0238">DNA-binding</keyword>
<dbReference type="SMART" id="SM00347">
    <property type="entry name" value="HTH_MARR"/>
    <property type="match status" value="1"/>
</dbReference>
<dbReference type="PROSITE" id="PS50995">
    <property type="entry name" value="HTH_MARR_2"/>
    <property type="match status" value="1"/>
</dbReference>
<feature type="domain" description="HTH marR-type" evidence="4">
    <location>
        <begin position="3"/>
        <end position="138"/>
    </location>
</feature>
<reference evidence="5" key="1">
    <citation type="journal article" date="2019" name="PLoS Negl. Trop. Dis.">
        <title>Revisiting the worldwide diversity of Leptospira species in the environment.</title>
        <authorList>
            <person name="Vincent A.T."/>
            <person name="Schiettekatte O."/>
            <person name="Bourhy P."/>
            <person name="Veyrier F.J."/>
            <person name="Picardeau M."/>
        </authorList>
    </citation>
    <scope>NUCLEOTIDE SEQUENCE [LARGE SCALE GENOMIC DNA]</scope>
    <source>
        <strain evidence="5">201702455</strain>
    </source>
</reference>
<dbReference type="Pfam" id="PF01047">
    <property type="entry name" value="MarR"/>
    <property type="match status" value="1"/>
</dbReference>
<dbReference type="PRINTS" id="PR00598">
    <property type="entry name" value="HTHMARR"/>
</dbReference>
<dbReference type="PANTHER" id="PTHR42756">
    <property type="entry name" value="TRANSCRIPTIONAL REGULATOR, MARR"/>
    <property type="match status" value="1"/>
</dbReference>
<dbReference type="OrthoDB" id="9799663at2"/>
<evidence type="ECO:0000313" key="6">
    <source>
        <dbReference type="Proteomes" id="UP000297762"/>
    </source>
</evidence>
<keyword evidence="1" id="KW-0805">Transcription regulation</keyword>
<evidence type="ECO:0000256" key="3">
    <source>
        <dbReference type="ARBA" id="ARBA00023163"/>
    </source>
</evidence>
<evidence type="ECO:0000256" key="2">
    <source>
        <dbReference type="ARBA" id="ARBA00023125"/>
    </source>
</evidence>
<evidence type="ECO:0000259" key="4">
    <source>
        <dbReference type="PROSITE" id="PS50995"/>
    </source>
</evidence>
<dbReference type="RefSeq" id="WP_135648976.1">
    <property type="nucleotide sequence ID" value="NZ_RQGF01000015.1"/>
</dbReference>
<dbReference type="InterPro" id="IPR036388">
    <property type="entry name" value="WH-like_DNA-bd_sf"/>
</dbReference>
<dbReference type="GO" id="GO:0003677">
    <property type="term" value="F:DNA binding"/>
    <property type="evidence" value="ECO:0007669"/>
    <property type="project" value="UniProtKB-KW"/>
</dbReference>
<protein>
    <submittedName>
        <fullName evidence="5">MarR family transcriptional regulator</fullName>
    </submittedName>
</protein>
<dbReference type="GO" id="GO:0003700">
    <property type="term" value="F:DNA-binding transcription factor activity"/>
    <property type="evidence" value="ECO:0007669"/>
    <property type="project" value="InterPro"/>
</dbReference>
<dbReference type="EMBL" id="RQGF01000015">
    <property type="protein sequence ID" value="TGL62852.1"/>
    <property type="molecule type" value="Genomic_DNA"/>
</dbReference>
<keyword evidence="6" id="KW-1185">Reference proteome</keyword>
<dbReference type="SUPFAM" id="SSF46785">
    <property type="entry name" value="Winged helix' DNA-binding domain"/>
    <property type="match status" value="1"/>
</dbReference>
<dbReference type="PANTHER" id="PTHR42756:SF1">
    <property type="entry name" value="TRANSCRIPTIONAL REPRESSOR OF EMRAB OPERON"/>
    <property type="match status" value="1"/>
</dbReference>
<comment type="caution">
    <text evidence="5">The sequence shown here is derived from an EMBL/GenBank/DDBJ whole genome shotgun (WGS) entry which is preliminary data.</text>
</comment>
<name>A0A4R9KCK9_9LEPT</name>
<gene>
    <name evidence="5" type="ORF">EHQ64_08050</name>
</gene>
<accession>A0A4R9KCK9</accession>
<dbReference type="Gene3D" id="1.10.10.10">
    <property type="entry name" value="Winged helix-like DNA-binding domain superfamily/Winged helix DNA-binding domain"/>
    <property type="match status" value="1"/>
</dbReference>
<keyword evidence="3" id="KW-0804">Transcription</keyword>